<dbReference type="PANTHER" id="PTHR10434">
    <property type="entry name" value="1-ACYL-SN-GLYCEROL-3-PHOSPHATE ACYLTRANSFERASE"/>
    <property type="match status" value="1"/>
</dbReference>
<feature type="domain" description="Phospholipid/glycerol acyltransferase" evidence="11">
    <location>
        <begin position="78"/>
        <end position="191"/>
    </location>
</feature>
<evidence type="ECO:0000256" key="1">
    <source>
        <dbReference type="ARBA" id="ARBA00001141"/>
    </source>
</evidence>
<comment type="pathway">
    <text evidence="2">Phospholipid metabolism; CDP-diacylglycerol biosynthesis; CDP-diacylglycerol from sn-glycerol 3-phosphate: step 2/3.</text>
</comment>
<gene>
    <name evidence="12" type="ORF">FHG85_03630</name>
</gene>
<evidence type="ECO:0000256" key="10">
    <source>
        <dbReference type="SAM" id="Phobius"/>
    </source>
</evidence>
<evidence type="ECO:0000256" key="8">
    <source>
        <dbReference type="ARBA" id="ARBA00023315"/>
    </source>
</evidence>
<evidence type="ECO:0000256" key="9">
    <source>
        <dbReference type="RuleBase" id="RU361267"/>
    </source>
</evidence>
<keyword evidence="8 9" id="KW-0012">Acyltransferase</keyword>
<accession>A0A7D4AWG7</accession>
<comment type="catalytic activity">
    <reaction evidence="1 9">
        <text>a 1-acyl-sn-glycero-3-phosphate + an acyl-CoA = a 1,2-diacyl-sn-glycero-3-phosphate + CoA</text>
        <dbReference type="Rhea" id="RHEA:19709"/>
        <dbReference type="ChEBI" id="CHEBI:57287"/>
        <dbReference type="ChEBI" id="CHEBI:57970"/>
        <dbReference type="ChEBI" id="CHEBI:58342"/>
        <dbReference type="ChEBI" id="CHEBI:58608"/>
        <dbReference type="EC" id="2.3.1.51"/>
    </reaction>
</comment>
<keyword evidence="9" id="KW-0594">Phospholipid biosynthesis</keyword>
<dbReference type="RefSeq" id="WP_173073087.1">
    <property type="nucleotide sequence ID" value="NZ_CP041345.1"/>
</dbReference>
<keyword evidence="13" id="KW-1185">Reference proteome</keyword>
<feature type="transmembrane region" description="Helical" evidence="10">
    <location>
        <begin position="6"/>
        <end position="34"/>
    </location>
</feature>
<dbReference type="CDD" id="cd07989">
    <property type="entry name" value="LPLAT_AGPAT-like"/>
    <property type="match status" value="1"/>
</dbReference>
<dbReference type="InterPro" id="IPR004552">
    <property type="entry name" value="AGP_acyltrans"/>
</dbReference>
<dbReference type="EMBL" id="CP041345">
    <property type="protein sequence ID" value="QKG79394.1"/>
    <property type="molecule type" value="Genomic_DNA"/>
</dbReference>
<organism evidence="12 13">
    <name type="scientific">Tenuifilum thalassicum</name>
    <dbReference type="NCBI Taxonomy" id="2590900"/>
    <lineage>
        <taxon>Bacteria</taxon>
        <taxon>Pseudomonadati</taxon>
        <taxon>Bacteroidota</taxon>
        <taxon>Bacteroidia</taxon>
        <taxon>Bacteroidales</taxon>
        <taxon>Tenuifilaceae</taxon>
        <taxon>Tenuifilum</taxon>
    </lineage>
</organism>
<sequence length="250" mass="29001">MNVLNYLISFLLWVFVAITATILFIGDFIVWLLTFWWDKRLFWLHKYSTVWALFYVWINPGWKINVIGLQKISKDRPYVIVSNHQSAFDIVLLYRINRHFKWVAKRELSRVPVIGWNLILNRCILIDRASAASAKKMVLDSLKHINRGSSILIFPEGTRSKDGKVGRFKEGAFLIAQRAKVPIVPIVIEGSKDILPKPGIVNLFQKLTIKVLDPIPVEQILSLTTDQLTKQVNQIIREEHERLAPNKYNE</sequence>
<dbReference type="SMART" id="SM00563">
    <property type="entry name" value="PlsC"/>
    <property type="match status" value="1"/>
</dbReference>
<dbReference type="GO" id="GO:0016020">
    <property type="term" value="C:membrane"/>
    <property type="evidence" value="ECO:0007669"/>
    <property type="project" value="InterPro"/>
</dbReference>
<evidence type="ECO:0000256" key="6">
    <source>
        <dbReference type="ARBA" id="ARBA00016139"/>
    </source>
</evidence>
<dbReference type="InterPro" id="IPR002123">
    <property type="entry name" value="Plipid/glycerol_acylTrfase"/>
</dbReference>
<keyword evidence="9" id="KW-1208">Phospholipid metabolism</keyword>
<dbReference type="EC" id="2.3.1.51" evidence="5 9"/>
<reference evidence="12 13" key="1">
    <citation type="submission" date="2019-07" db="EMBL/GenBank/DDBJ databases">
        <title>Thalassofilum flectens gen. nov., sp. nov., a novel moderate thermophilic anaerobe from a shallow sea hot spring in Kunashir Island (Russia), representing a new family in the order Bacteroidales, and proposal of Thalassofilacea fam. nov.</title>
        <authorList>
            <person name="Kochetkova T.V."/>
            <person name="Podosokorskaya O.A."/>
            <person name="Novikov A."/>
            <person name="Elcheninov A.G."/>
            <person name="Toshchakov S.V."/>
            <person name="Kublanov I.V."/>
        </authorList>
    </citation>
    <scope>NUCLEOTIDE SEQUENCE [LARGE SCALE GENOMIC DNA]</scope>
    <source>
        <strain evidence="12 13">38-H</strain>
    </source>
</reference>
<dbReference type="NCBIfam" id="TIGR00530">
    <property type="entry name" value="AGP_acyltrn"/>
    <property type="match status" value="1"/>
</dbReference>
<proteinExistence type="inferred from homology"/>
<evidence type="ECO:0000313" key="12">
    <source>
        <dbReference type="EMBL" id="QKG79394.1"/>
    </source>
</evidence>
<keyword evidence="10" id="KW-0812">Transmembrane</keyword>
<evidence type="ECO:0000259" key="11">
    <source>
        <dbReference type="SMART" id="SM00563"/>
    </source>
</evidence>
<dbReference type="SUPFAM" id="SSF69593">
    <property type="entry name" value="Glycerol-3-phosphate (1)-acyltransferase"/>
    <property type="match status" value="1"/>
</dbReference>
<keyword evidence="7 9" id="KW-0808">Transferase</keyword>
<dbReference type="GO" id="GO:0003841">
    <property type="term" value="F:1-acylglycerol-3-phosphate O-acyltransferase activity"/>
    <property type="evidence" value="ECO:0007669"/>
    <property type="project" value="UniProtKB-UniRule"/>
</dbReference>
<dbReference type="PANTHER" id="PTHR10434:SF11">
    <property type="entry name" value="1-ACYL-SN-GLYCEROL-3-PHOSPHATE ACYLTRANSFERASE"/>
    <property type="match status" value="1"/>
</dbReference>
<evidence type="ECO:0000256" key="5">
    <source>
        <dbReference type="ARBA" id="ARBA00013211"/>
    </source>
</evidence>
<dbReference type="Pfam" id="PF01553">
    <property type="entry name" value="Acyltransferase"/>
    <property type="match status" value="1"/>
</dbReference>
<evidence type="ECO:0000256" key="4">
    <source>
        <dbReference type="ARBA" id="ARBA00008655"/>
    </source>
</evidence>
<evidence type="ECO:0000256" key="3">
    <source>
        <dbReference type="ARBA" id="ARBA00005189"/>
    </source>
</evidence>
<dbReference type="Proteomes" id="UP000500961">
    <property type="component" value="Chromosome"/>
</dbReference>
<comment type="pathway">
    <text evidence="3">Lipid metabolism.</text>
</comment>
<evidence type="ECO:0000256" key="7">
    <source>
        <dbReference type="ARBA" id="ARBA00022679"/>
    </source>
</evidence>
<keyword evidence="9" id="KW-0443">Lipid metabolism</keyword>
<keyword evidence="10" id="KW-1133">Transmembrane helix</keyword>
<keyword evidence="9" id="KW-0444">Lipid biosynthesis</keyword>
<dbReference type="GO" id="GO:0006654">
    <property type="term" value="P:phosphatidic acid biosynthetic process"/>
    <property type="evidence" value="ECO:0007669"/>
    <property type="project" value="TreeGrafter"/>
</dbReference>
<comment type="domain">
    <text evidence="9">The HXXXXD motif is essential for acyltransferase activity and may constitute the binding site for the phosphate moiety of the glycerol-3-phosphate.</text>
</comment>
<dbReference type="KEGG" id="ttz:FHG85_03630"/>
<comment type="similarity">
    <text evidence="4 9">Belongs to the 1-acyl-sn-glycerol-3-phosphate acyltransferase family.</text>
</comment>
<evidence type="ECO:0000313" key="13">
    <source>
        <dbReference type="Proteomes" id="UP000500961"/>
    </source>
</evidence>
<name>A0A7D4AWG7_9BACT</name>
<keyword evidence="10" id="KW-0472">Membrane</keyword>
<protein>
    <recommendedName>
        <fullName evidence="6 9">1-acyl-sn-glycerol-3-phosphate acyltransferase</fullName>
        <ecNumber evidence="5 9">2.3.1.51</ecNumber>
    </recommendedName>
</protein>
<dbReference type="AlphaFoldDB" id="A0A7D4AWG7"/>
<evidence type="ECO:0000256" key="2">
    <source>
        <dbReference type="ARBA" id="ARBA00004728"/>
    </source>
</evidence>